<name>A0A5K7SFM4_9BACT</name>
<evidence type="ECO:0000259" key="5">
    <source>
        <dbReference type="Pfam" id="PF00884"/>
    </source>
</evidence>
<sequence>MKNIKILAATIALSSFNTSVKSNPLQLPKLENSGKPRNVVFILSDDHRYDYMGFVGKVPWLKTPNMDRMAAEGAYVKNAFVTTSLCSPSRASILTGLYSHTHKVVDNAAPLPNGLTFFPQYLQKAGYQTGFFGKWHMGNDSGEPQPGFNHWEAFQGQGEYYNPRINTNGVWKKYQDSTYVTDLLTEHAIDFMKGQIKDNKPFFVYLSHKGVHDSFQPAKRHKGMYAGKPLVIPESFNTPYYGLKQLPTIDPQTGKAAQGKDYYGEDMMPNWVKNQRESWHGVDYSYHGRPWKVQVINYCETLMSVDESIGSVLDFLKEAGIEDNTLVIYMGDNGFAWGEHGLIDKRQFYEESVRVPMLARCPELFKGGQVLEKMVQNVDIAPTILACAGLDKSAEMVGQNFIPLLQGKDIPWRNRIFYEYYWEHEFPQTPTMHGVRTDQYKYIRYYGVWDTNELYDLKNDPNEMHNLIEAVELQDTIKRLDHDLYDWMESTGGMYIPLKRTERPHFDHRNKGNY</sequence>
<evidence type="ECO:0000313" key="7">
    <source>
        <dbReference type="Proteomes" id="UP001193389"/>
    </source>
</evidence>
<evidence type="ECO:0000256" key="4">
    <source>
        <dbReference type="ARBA" id="ARBA00023180"/>
    </source>
</evidence>
<dbReference type="SUPFAM" id="SSF53649">
    <property type="entry name" value="Alkaline phosphatase-like"/>
    <property type="match status" value="1"/>
</dbReference>
<dbReference type="PANTHER" id="PTHR43108">
    <property type="entry name" value="N-ACETYLGLUCOSAMINE-6-SULFATASE FAMILY MEMBER"/>
    <property type="match status" value="1"/>
</dbReference>
<evidence type="ECO:0000256" key="2">
    <source>
        <dbReference type="ARBA" id="ARBA00022729"/>
    </source>
</evidence>
<proteinExistence type="inferred from homology"/>
<keyword evidence="2" id="KW-0732">Signal</keyword>
<dbReference type="InterPro" id="IPR024607">
    <property type="entry name" value="Sulfatase_CS"/>
</dbReference>
<organism evidence="6 7">
    <name type="scientific">Aquipluma nitroreducens</name>
    <dbReference type="NCBI Taxonomy" id="2010828"/>
    <lineage>
        <taxon>Bacteria</taxon>
        <taxon>Pseudomonadati</taxon>
        <taxon>Bacteroidota</taxon>
        <taxon>Bacteroidia</taxon>
        <taxon>Marinilabiliales</taxon>
        <taxon>Prolixibacteraceae</taxon>
        <taxon>Aquipluma</taxon>
    </lineage>
</organism>
<dbReference type="RefSeq" id="WP_318348539.1">
    <property type="nucleotide sequence ID" value="NZ_AP018694.1"/>
</dbReference>
<dbReference type="Pfam" id="PF00884">
    <property type="entry name" value="Sulfatase"/>
    <property type="match status" value="1"/>
</dbReference>
<dbReference type="InterPro" id="IPR017850">
    <property type="entry name" value="Alkaline_phosphatase_core_sf"/>
</dbReference>
<dbReference type="PROSITE" id="PS00523">
    <property type="entry name" value="SULFATASE_1"/>
    <property type="match status" value="1"/>
</dbReference>
<evidence type="ECO:0000256" key="1">
    <source>
        <dbReference type="ARBA" id="ARBA00008779"/>
    </source>
</evidence>
<dbReference type="GO" id="GO:0016787">
    <property type="term" value="F:hydrolase activity"/>
    <property type="evidence" value="ECO:0007669"/>
    <property type="project" value="UniProtKB-KW"/>
</dbReference>
<reference evidence="6" key="1">
    <citation type="journal article" date="2020" name="Int. J. Syst. Evol. Microbiol.">
        <title>Aquipluma nitroreducens gen. nov. sp. nov., a novel facultatively anaerobic bacterium isolated from a freshwater lake.</title>
        <authorList>
            <person name="Watanabe M."/>
            <person name="Kojima H."/>
            <person name="Fukui M."/>
        </authorList>
    </citation>
    <scope>NUCLEOTIDE SEQUENCE</scope>
    <source>
        <strain evidence="6">MeG22</strain>
    </source>
</reference>
<accession>A0A5K7SFM4</accession>
<feature type="domain" description="Sulfatase N-terminal" evidence="5">
    <location>
        <begin position="37"/>
        <end position="389"/>
    </location>
</feature>
<keyword evidence="3" id="KW-0378">Hydrolase</keyword>
<dbReference type="AlphaFoldDB" id="A0A5K7SFM4"/>
<dbReference type="Proteomes" id="UP001193389">
    <property type="component" value="Chromosome"/>
</dbReference>
<keyword evidence="7" id="KW-1185">Reference proteome</keyword>
<comment type="similarity">
    <text evidence="1">Belongs to the sulfatase family.</text>
</comment>
<evidence type="ECO:0000256" key="3">
    <source>
        <dbReference type="ARBA" id="ARBA00022801"/>
    </source>
</evidence>
<evidence type="ECO:0000313" key="6">
    <source>
        <dbReference type="EMBL" id="BBE20388.1"/>
    </source>
</evidence>
<dbReference type="KEGG" id="anf:AQPE_4580"/>
<dbReference type="PANTHER" id="PTHR43108:SF8">
    <property type="entry name" value="SD21168P"/>
    <property type="match status" value="1"/>
</dbReference>
<dbReference type="CDD" id="cd16031">
    <property type="entry name" value="G6S_like"/>
    <property type="match status" value="1"/>
</dbReference>
<protein>
    <submittedName>
        <fullName evidence="6">Choline-sulfatase</fullName>
    </submittedName>
</protein>
<keyword evidence="4" id="KW-0325">Glycoprotein</keyword>
<dbReference type="Gene3D" id="3.40.720.10">
    <property type="entry name" value="Alkaline Phosphatase, subunit A"/>
    <property type="match status" value="1"/>
</dbReference>
<dbReference type="InterPro" id="IPR000917">
    <property type="entry name" value="Sulfatase_N"/>
</dbReference>
<dbReference type="EMBL" id="AP018694">
    <property type="protein sequence ID" value="BBE20388.1"/>
    <property type="molecule type" value="Genomic_DNA"/>
</dbReference>
<gene>
    <name evidence="6" type="ORF">AQPE_4580</name>
</gene>